<feature type="region of interest" description="Disordered" evidence="2">
    <location>
        <begin position="17"/>
        <end position="37"/>
    </location>
</feature>
<keyword evidence="4" id="KW-1185">Reference proteome</keyword>
<reference evidence="3" key="1">
    <citation type="journal article" date="2020" name="Stud. Mycol.">
        <title>101 Dothideomycetes genomes: a test case for predicting lifestyles and emergence of pathogens.</title>
        <authorList>
            <person name="Haridas S."/>
            <person name="Albert R."/>
            <person name="Binder M."/>
            <person name="Bloem J."/>
            <person name="Labutti K."/>
            <person name="Salamov A."/>
            <person name="Andreopoulos B."/>
            <person name="Baker S."/>
            <person name="Barry K."/>
            <person name="Bills G."/>
            <person name="Bluhm B."/>
            <person name="Cannon C."/>
            <person name="Castanera R."/>
            <person name="Culley D."/>
            <person name="Daum C."/>
            <person name="Ezra D."/>
            <person name="Gonzalez J."/>
            <person name="Henrissat B."/>
            <person name="Kuo A."/>
            <person name="Liang C."/>
            <person name="Lipzen A."/>
            <person name="Lutzoni F."/>
            <person name="Magnuson J."/>
            <person name="Mondo S."/>
            <person name="Nolan M."/>
            <person name="Ohm R."/>
            <person name="Pangilinan J."/>
            <person name="Park H.-J."/>
            <person name="Ramirez L."/>
            <person name="Alfaro M."/>
            <person name="Sun H."/>
            <person name="Tritt A."/>
            <person name="Yoshinaga Y."/>
            <person name="Zwiers L.-H."/>
            <person name="Turgeon B."/>
            <person name="Goodwin S."/>
            <person name="Spatafora J."/>
            <person name="Crous P."/>
            <person name="Grigoriev I."/>
        </authorList>
    </citation>
    <scope>NUCLEOTIDE SEQUENCE</scope>
    <source>
        <strain evidence="3">CBS 113979</strain>
    </source>
</reference>
<evidence type="ECO:0000256" key="1">
    <source>
        <dbReference type="ARBA" id="ARBA00005595"/>
    </source>
</evidence>
<feature type="compositionally biased region" description="Basic and acidic residues" evidence="2">
    <location>
        <begin position="280"/>
        <end position="321"/>
    </location>
</feature>
<evidence type="ECO:0000313" key="4">
    <source>
        <dbReference type="Proteomes" id="UP000800041"/>
    </source>
</evidence>
<dbReference type="GO" id="GO:0071014">
    <property type="term" value="C:post-mRNA release spliceosomal complex"/>
    <property type="evidence" value="ECO:0007669"/>
    <property type="project" value="TreeGrafter"/>
</dbReference>
<proteinExistence type="inferred from homology"/>
<dbReference type="OrthoDB" id="360327at2759"/>
<dbReference type="PANTHER" id="PTHR12111">
    <property type="entry name" value="SPLICING FACTOR YJU2"/>
    <property type="match status" value="1"/>
</dbReference>
<gene>
    <name evidence="3" type="ORF">K402DRAFT_455493</name>
</gene>
<dbReference type="GO" id="GO:0005684">
    <property type="term" value="C:U2-type spliceosomal complex"/>
    <property type="evidence" value="ECO:0007669"/>
    <property type="project" value="TreeGrafter"/>
</dbReference>
<dbReference type="EMBL" id="ML977165">
    <property type="protein sequence ID" value="KAF1984900.1"/>
    <property type="molecule type" value="Genomic_DNA"/>
</dbReference>
<name>A0A6G1GVV5_9PEZI</name>
<evidence type="ECO:0008006" key="5">
    <source>
        <dbReference type="Google" id="ProtNLM"/>
    </source>
</evidence>
<evidence type="ECO:0000256" key="2">
    <source>
        <dbReference type="SAM" id="MobiDB-lite"/>
    </source>
</evidence>
<sequence length="404" mass="45267">MQGFNMGRYIPPSALDPSLSGSSYSQKDPLSANAASGKGHALGARARKLKSEGILIVRFEMPFAIWCSSCAQPTIIGQGVRFNAEKKRVGRYLSSPIWGFRMRHAECGGTVEMRTDPENEDIVVHEGGVRRDYGGDRGEDGEVVREVGGVVGVGEGARVTEQERERRVADAFRRLEGRKVDVLVKDTSKRRIEELVERGERDWEDPFEVNSRLRDGFRKEKKRQIGIEKADEAVKDKFGLDVQLVQEVEEDRIRAGVVEFGALGWDDEEAERRIRAKPMFAERESKTKTAKEEKKSRTLPPTKKEAEKERAAKLLRAELRSNTRASMDPFLNPSEKRSKPFIPGLKKKVKTEDAQEDDLDASKSADESKGASKQPLAEAETEKRKPSVVANPMLALVEYGYDSD</sequence>
<feature type="region of interest" description="Disordered" evidence="2">
    <location>
        <begin position="275"/>
        <end position="392"/>
    </location>
</feature>
<evidence type="ECO:0000313" key="3">
    <source>
        <dbReference type="EMBL" id="KAF1984900.1"/>
    </source>
</evidence>
<dbReference type="AlphaFoldDB" id="A0A6G1GVV5"/>
<dbReference type="GO" id="GO:0000398">
    <property type="term" value="P:mRNA splicing, via spliceosome"/>
    <property type="evidence" value="ECO:0007669"/>
    <property type="project" value="InterPro"/>
</dbReference>
<comment type="similarity">
    <text evidence="1">Belongs to the CWC16 family.</text>
</comment>
<dbReference type="Proteomes" id="UP000800041">
    <property type="component" value="Unassembled WGS sequence"/>
</dbReference>
<dbReference type="PANTHER" id="PTHR12111:SF2">
    <property type="entry name" value="SPLICING FACTOR YJU2B-RELATED"/>
    <property type="match status" value="1"/>
</dbReference>
<protein>
    <recommendedName>
        <fullName evidence="5">DUF572-domain-containing protein</fullName>
    </recommendedName>
</protein>
<feature type="compositionally biased region" description="Polar residues" evidence="2">
    <location>
        <begin position="19"/>
        <end position="28"/>
    </location>
</feature>
<organism evidence="3 4">
    <name type="scientific">Aulographum hederae CBS 113979</name>
    <dbReference type="NCBI Taxonomy" id="1176131"/>
    <lineage>
        <taxon>Eukaryota</taxon>
        <taxon>Fungi</taxon>
        <taxon>Dikarya</taxon>
        <taxon>Ascomycota</taxon>
        <taxon>Pezizomycotina</taxon>
        <taxon>Dothideomycetes</taxon>
        <taxon>Pleosporomycetidae</taxon>
        <taxon>Aulographales</taxon>
        <taxon>Aulographaceae</taxon>
    </lineage>
</organism>
<accession>A0A6G1GVV5</accession>
<feature type="compositionally biased region" description="Basic and acidic residues" evidence="2">
    <location>
        <begin position="360"/>
        <end position="370"/>
    </location>
</feature>
<dbReference type="Pfam" id="PF04502">
    <property type="entry name" value="Saf4_Yju2"/>
    <property type="match status" value="1"/>
</dbReference>
<dbReference type="InterPro" id="IPR007590">
    <property type="entry name" value="Saf4/Yju2"/>
</dbReference>